<accession>A0A5B8WFN5</accession>
<protein>
    <submittedName>
        <fullName evidence="2">DUF5009 domain-containing protein</fullName>
    </submittedName>
</protein>
<feature type="transmembrane region" description="Helical" evidence="1">
    <location>
        <begin position="238"/>
        <end position="262"/>
    </location>
</feature>
<keyword evidence="1" id="KW-0812">Transmembrane</keyword>
<dbReference type="OrthoDB" id="9788724at2"/>
<reference evidence="2 3" key="1">
    <citation type="journal article" date="2013" name="J. Microbiol.">
        <title>Mucilaginibacter ginsenosidivorax sp. nov., with ginsenoside converting activity isolated from sediment.</title>
        <authorList>
            <person name="Kim J.K."/>
            <person name="Choi T.E."/>
            <person name="Liu Q.M."/>
            <person name="Park H.Y."/>
            <person name="Yi T.H."/>
            <person name="Yoon M.H."/>
            <person name="Kim S.C."/>
            <person name="Im W.T."/>
        </authorList>
    </citation>
    <scope>NUCLEOTIDE SEQUENCE [LARGE SCALE GENOMIC DNA]</scope>
    <source>
        <strain evidence="2 3">KHI28</strain>
    </source>
</reference>
<name>A0A5B8WFN5_9SPHI</name>
<dbReference type="EMBL" id="CP042437">
    <property type="protein sequence ID" value="QEC80498.1"/>
    <property type="molecule type" value="Genomic_DNA"/>
</dbReference>
<keyword evidence="3" id="KW-1185">Reference proteome</keyword>
<feature type="transmembrane region" description="Helical" evidence="1">
    <location>
        <begin position="345"/>
        <end position="366"/>
    </location>
</feature>
<feature type="transmembrane region" description="Helical" evidence="1">
    <location>
        <begin position="205"/>
        <end position="226"/>
    </location>
</feature>
<evidence type="ECO:0000313" key="2">
    <source>
        <dbReference type="EMBL" id="QEC80498.1"/>
    </source>
</evidence>
<dbReference type="PANTHER" id="PTHR31061:SF24">
    <property type="entry name" value="LD22376P"/>
    <property type="match status" value="1"/>
</dbReference>
<evidence type="ECO:0000256" key="1">
    <source>
        <dbReference type="SAM" id="Phobius"/>
    </source>
</evidence>
<feature type="transmembrane region" description="Helical" evidence="1">
    <location>
        <begin position="108"/>
        <end position="124"/>
    </location>
</feature>
<feature type="transmembrane region" description="Helical" evidence="1">
    <location>
        <begin position="268"/>
        <end position="290"/>
    </location>
</feature>
<keyword evidence="1" id="KW-1133">Transmembrane helix</keyword>
<proteinExistence type="predicted"/>
<gene>
    <name evidence="2" type="ORF">FSB76_14225</name>
</gene>
<sequence length="374" mass="41786">MMLMMGEALSFKEVYSKLPGSTFWSILAFNQDHVAWAGCSLHDMIQPSFSFLVGLALPFSIAGRMAKGDKFPALLKHALLRSVILIALGIFLRSMWSKQTYFTFEDTLTQIGLGYTFLFLLGFCTQRIQIIAFVVILVGYWAAFAAYPLPGSSFDYAAAGVPQNWEHNFTGFAAHWNKNTNLAWAFDRWFLNLFPREAVFTHNNGGYATLSFIPTLGTMIIGLLAGNQLRKGTAPFVLVRRFVATGLGLIALAALLHFTGIAPIVKRIWTPGWVLFSGGCCFLLLSFFYGVIDAAEHKKWPLLLVVIGTNSIAAYVLADGFGSFIRQSLYIHLGQNYDMIFGDAYSTLIKGALVLAIQWLVLFWMYRKKIFIKI</sequence>
<dbReference type="PANTHER" id="PTHR31061">
    <property type="entry name" value="LD22376P"/>
    <property type="match status" value="1"/>
</dbReference>
<dbReference type="AlphaFoldDB" id="A0A5B8WFN5"/>
<dbReference type="KEGG" id="mgk:FSB76_14225"/>
<feature type="transmembrane region" description="Helical" evidence="1">
    <location>
        <begin position="78"/>
        <end position="96"/>
    </location>
</feature>
<keyword evidence="1" id="KW-0472">Membrane</keyword>
<feature type="transmembrane region" description="Helical" evidence="1">
    <location>
        <begin position="302"/>
        <end position="325"/>
    </location>
</feature>
<dbReference type="Proteomes" id="UP000321362">
    <property type="component" value="Chromosome"/>
</dbReference>
<feature type="transmembrane region" description="Helical" evidence="1">
    <location>
        <begin position="131"/>
        <end position="149"/>
    </location>
</feature>
<organism evidence="2 3">
    <name type="scientific">Mucilaginibacter ginsenosidivorax</name>
    <dbReference type="NCBI Taxonomy" id="862126"/>
    <lineage>
        <taxon>Bacteria</taxon>
        <taxon>Pseudomonadati</taxon>
        <taxon>Bacteroidota</taxon>
        <taxon>Sphingobacteriia</taxon>
        <taxon>Sphingobacteriales</taxon>
        <taxon>Sphingobacteriaceae</taxon>
        <taxon>Mucilaginibacter</taxon>
    </lineage>
</organism>
<evidence type="ECO:0000313" key="3">
    <source>
        <dbReference type="Proteomes" id="UP000321362"/>
    </source>
</evidence>
<feature type="transmembrane region" description="Helical" evidence="1">
    <location>
        <begin position="47"/>
        <end position="66"/>
    </location>
</feature>